<name>A0A0C2C8U2_9BILA</name>
<dbReference type="UniPathway" id="UPA00885"/>
<organism evidence="7 8">
    <name type="scientific">Ancylostoma duodenale</name>
    <dbReference type="NCBI Taxonomy" id="51022"/>
    <lineage>
        <taxon>Eukaryota</taxon>
        <taxon>Metazoa</taxon>
        <taxon>Ecdysozoa</taxon>
        <taxon>Nematoda</taxon>
        <taxon>Chromadorea</taxon>
        <taxon>Rhabditida</taxon>
        <taxon>Rhabditina</taxon>
        <taxon>Rhabditomorpha</taxon>
        <taxon>Strongyloidea</taxon>
        <taxon>Ancylostomatidae</taxon>
        <taxon>Ancylostomatinae</taxon>
        <taxon>Ancylostoma</taxon>
    </lineage>
</organism>
<dbReference type="InterPro" id="IPR035985">
    <property type="entry name" value="Ubiquitin-activating_enz"/>
</dbReference>
<dbReference type="PANTHER" id="PTHR10953">
    <property type="entry name" value="UBIQUITIN-ACTIVATING ENZYME E1"/>
    <property type="match status" value="1"/>
</dbReference>
<dbReference type="Pfam" id="PF00899">
    <property type="entry name" value="ThiF"/>
    <property type="match status" value="1"/>
</dbReference>
<dbReference type="EMBL" id="KN770005">
    <property type="protein sequence ID" value="KIH46147.1"/>
    <property type="molecule type" value="Genomic_DNA"/>
</dbReference>
<feature type="domain" description="THIF-type NAD/FAD binding fold" evidence="6">
    <location>
        <begin position="52"/>
        <end position="548"/>
    </location>
</feature>
<dbReference type="Gene3D" id="3.40.50.720">
    <property type="entry name" value="NAD(P)-binding Rossmann-like Domain"/>
    <property type="match status" value="2"/>
</dbReference>
<comment type="pathway">
    <text evidence="1 5">Protein modification; protein neddylation.</text>
</comment>
<reference evidence="7 8" key="1">
    <citation type="submission" date="2013-12" db="EMBL/GenBank/DDBJ databases">
        <title>Draft genome of the parsitic nematode Ancylostoma duodenale.</title>
        <authorList>
            <person name="Mitreva M."/>
        </authorList>
    </citation>
    <scope>NUCLEOTIDE SEQUENCE [LARGE SCALE GENOMIC DNA]</scope>
    <source>
        <strain evidence="7 8">Zhejiang</strain>
    </source>
</reference>
<dbReference type="GO" id="GO:0045116">
    <property type="term" value="P:protein neddylation"/>
    <property type="evidence" value="ECO:0007669"/>
    <property type="project" value="UniProtKB-UniRule"/>
</dbReference>
<dbReference type="PIRSF" id="PIRSF039099">
    <property type="entry name" value="APP-BP1"/>
    <property type="match status" value="1"/>
</dbReference>
<evidence type="ECO:0000259" key="6">
    <source>
        <dbReference type="Pfam" id="PF00899"/>
    </source>
</evidence>
<dbReference type="InterPro" id="IPR045886">
    <property type="entry name" value="ThiF/MoeB/HesA"/>
</dbReference>
<dbReference type="AlphaFoldDB" id="A0A0C2C8U2"/>
<dbReference type="GO" id="GO:0019781">
    <property type="term" value="F:NEDD8 activating enzyme activity"/>
    <property type="evidence" value="ECO:0007669"/>
    <property type="project" value="UniProtKB-UniRule"/>
</dbReference>
<dbReference type="OrthoDB" id="1708823at2759"/>
<sequence>MDEVRYDRQLRLWGEEGQSSIARTSVCVLGSSALGMNALCKKLLNRCERIHLGTEILKSLVLAGVHSVCVVDSAFVQTPDLGQNFFLRESDIGRPRADATIEYLKELNPSVMGDSLLLSPLNLSNGDLSLLLQFHVVVGTNLPEEVAASISAFLFPRGVPFISARAYGLLGYIRIFVQEHTIANNHEENALPDLRVDKPFPKLLEMAANTDLDSMTLEELRHTPYILLYLIALQRYRVAVGDEQAFPDTYAKRKQFLEILWKMRREGESGSLDAENFLEAKTALARSLQKTEVPRRVADILADPNCDDTSRCVQPFWLICAGLRRFVNEHGVLPLTGTLPDMTSDSKRFVSVEDGLILLILSIPSYIYEVPPLGVASTITQDLCYRFCKNAHGIRLQRGTEKDSTKVFQPRSLQELLSDIANSSDEEGNVSAAVWFLLLRAADKFCREKGRYPGTNGVPCTIDSLDLKQRVVSIISSSHVDNPEAVMARVPQNAIGEICRYGAGELHVIASLIGGIVAQEVIKLATNQYVPLDNTFVYDGHTQQSSVFRM</sequence>
<evidence type="ECO:0000256" key="5">
    <source>
        <dbReference type="PIRNR" id="PIRNR039099"/>
    </source>
</evidence>
<dbReference type="Proteomes" id="UP000054047">
    <property type="component" value="Unassembled WGS sequence"/>
</dbReference>
<gene>
    <name evidence="7" type="ORF">ANCDUO_23802</name>
</gene>
<keyword evidence="8" id="KW-1185">Reference proteome</keyword>
<evidence type="ECO:0000256" key="1">
    <source>
        <dbReference type="ARBA" id="ARBA00005032"/>
    </source>
</evidence>
<dbReference type="PANTHER" id="PTHR10953:SF29">
    <property type="entry name" value="NEDD8-ACTIVATING ENZYME E1 REGULATORY SUBUNIT"/>
    <property type="match status" value="1"/>
</dbReference>
<proteinExistence type="inferred from homology"/>
<evidence type="ECO:0000256" key="4">
    <source>
        <dbReference type="ARBA" id="ARBA00022786"/>
    </source>
</evidence>
<accession>A0A0C2C8U2</accession>
<dbReference type="GO" id="GO:0005737">
    <property type="term" value="C:cytoplasm"/>
    <property type="evidence" value="ECO:0007669"/>
    <property type="project" value="TreeGrafter"/>
</dbReference>
<evidence type="ECO:0000313" key="8">
    <source>
        <dbReference type="Proteomes" id="UP000054047"/>
    </source>
</evidence>
<keyword evidence="4 5" id="KW-0833">Ubl conjugation pathway</keyword>
<dbReference type="SUPFAM" id="SSF69572">
    <property type="entry name" value="Activating enzymes of the ubiquitin-like proteins"/>
    <property type="match status" value="1"/>
</dbReference>
<evidence type="ECO:0000256" key="2">
    <source>
        <dbReference type="ARBA" id="ARBA00006868"/>
    </source>
</evidence>
<comment type="similarity">
    <text evidence="2 5">Belongs to the ubiquitin-activating E1 family. ULA1 subfamily.</text>
</comment>
<evidence type="ECO:0000313" key="7">
    <source>
        <dbReference type="EMBL" id="KIH46147.1"/>
    </source>
</evidence>
<protein>
    <recommendedName>
        <fullName evidence="3 5">NEDD8-activating enzyme E1 regulatory subunit</fullName>
    </recommendedName>
</protein>
<dbReference type="InterPro" id="IPR030667">
    <property type="entry name" value="APP-BP1"/>
</dbReference>
<evidence type="ECO:0000256" key="3">
    <source>
        <dbReference type="ARBA" id="ARBA00015407"/>
    </source>
</evidence>
<dbReference type="InterPro" id="IPR000594">
    <property type="entry name" value="ThiF_NAD_FAD-bd"/>
</dbReference>